<dbReference type="GO" id="GO:0005524">
    <property type="term" value="F:ATP binding"/>
    <property type="evidence" value="ECO:0007669"/>
    <property type="project" value="UniProtKB-KW"/>
</dbReference>
<protein>
    <recommendedName>
        <fullName evidence="4">ABC transporter domain-containing protein</fullName>
    </recommendedName>
</protein>
<evidence type="ECO:0000313" key="5">
    <source>
        <dbReference type="EMBL" id="KKM86387.1"/>
    </source>
</evidence>
<proteinExistence type="predicted"/>
<evidence type="ECO:0000256" key="3">
    <source>
        <dbReference type="ARBA" id="ARBA00022840"/>
    </source>
</evidence>
<name>A0A0F9NYR8_9ZZZZ</name>
<evidence type="ECO:0000256" key="2">
    <source>
        <dbReference type="ARBA" id="ARBA00022741"/>
    </source>
</evidence>
<comment type="caution">
    <text evidence="5">The sequence shown here is derived from an EMBL/GenBank/DDBJ whole genome shotgun (WGS) entry which is preliminary data.</text>
</comment>
<dbReference type="PROSITE" id="PS50893">
    <property type="entry name" value="ABC_TRANSPORTER_2"/>
    <property type="match status" value="1"/>
</dbReference>
<dbReference type="SUPFAM" id="SSF52540">
    <property type="entry name" value="P-loop containing nucleoside triphosphate hydrolases"/>
    <property type="match status" value="1"/>
</dbReference>
<dbReference type="AlphaFoldDB" id="A0A0F9NYR8"/>
<dbReference type="InterPro" id="IPR003439">
    <property type="entry name" value="ABC_transporter-like_ATP-bd"/>
</dbReference>
<gene>
    <name evidence="5" type="ORF">LCGC14_1279520</name>
</gene>
<dbReference type="InterPro" id="IPR017871">
    <property type="entry name" value="ABC_transporter-like_CS"/>
</dbReference>
<dbReference type="PROSITE" id="PS00211">
    <property type="entry name" value="ABC_TRANSPORTER_1"/>
    <property type="match status" value="1"/>
</dbReference>
<sequence length="253" mass="28444">MINIKDLYKTYSKHLVLKGLSLEVKRGEILVILGRSGVGKSVLLKHIIGIEKPDSGKVEIDGVDISNLSFVDLYKYIKNMGMLFQGAALFDSMNIEQNTGFYLEHNLDPTSKKKLNKKEIKEKVDAALQMVGLIDAKEKMPSDLSGGMKKRAALARLIAYRPKILLYDEPTTGLDPITSNQINELIIKTQNELGGTSIIVTHDIHSAWYVADRLALHRDGKIIYIDTPEEFIKIDDPDIAYLKKTLTNFERGR</sequence>
<keyword evidence="2" id="KW-0547">Nucleotide-binding</keyword>
<keyword evidence="3" id="KW-0067">ATP-binding</keyword>
<dbReference type="GO" id="GO:0016887">
    <property type="term" value="F:ATP hydrolysis activity"/>
    <property type="evidence" value="ECO:0007669"/>
    <property type="project" value="InterPro"/>
</dbReference>
<dbReference type="Pfam" id="PF00005">
    <property type="entry name" value="ABC_tran"/>
    <property type="match status" value="1"/>
</dbReference>
<organism evidence="5">
    <name type="scientific">marine sediment metagenome</name>
    <dbReference type="NCBI Taxonomy" id="412755"/>
    <lineage>
        <taxon>unclassified sequences</taxon>
        <taxon>metagenomes</taxon>
        <taxon>ecological metagenomes</taxon>
    </lineage>
</organism>
<reference evidence="5" key="1">
    <citation type="journal article" date="2015" name="Nature">
        <title>Complex archaea that bridge the gap between prokaryotes and eukaryotes.</title>
        <authorList>
            <person name="Spang A."/>
            <person name="Saw J.H."/>
            <person name="Jorgensen S.L."/>
            <person name="Zaremba-Niedzwiedzka K."/>
            <person name="Martijn J."/>
            <person name="Lind A.E."/>
            <person name="van Eijk R."/>
            <person name="Schleper C."/>
            <person name="Guy L."/>
            <person name="Ettema T.J."/>
        </authorList>
    </citation>
    <scope>NUCLEOTIDE SEQUENCE</scope>
</reference>
<dbReference type="Gene3D" id="3.40.50.300">
    <property type="entry name" value="P-loop containing nucleotide triphosphate hydrolases"/>
    <property type="match status" value="1"/>
</dbReference>
<dbReference type="InterPro" id="IPR003593">
    <property type="entry name" value="AAA+_ATPase"/>
</dbReference>
<feature type="domain" description="ABC transporter" evidence="4">
    <location>
        <begin position="2"/>
        <end position="244"/>
    </location>
</feature>
<dbReference type="EMBL" id="LAZR01007266">
    <property type="protein sequence ID" value="KKM86387.1"/>
    <property type="molecule type" value="Genomic_DNA"/>
</dbReference>
<dbReference type="PANTHER" id="PTHR43023">
    <property type="entry name" value="PROTEIN TRIGALACTOSYLDIACYLGLYCEROL 3, CHLOROPLASTIC"/>
    <property type="match status" value="1"/>
</dbReference>
<dbReference type="PANTHER" id="PTHR43023:SF6">
    <property type="entry name" value="INTERMEMBRANE PHOSPHOLIPID TRANSPORT SYSTEM ATP-BINDING PROTEIN MLAF"/>
    <property type="match status" value="1"/>
</dbReference>
<dbReference type="InterPro" id="IPR027417">
    <property type="entry name" value="P-loop_NTPase"/>
</dbReference>
<dbReference type="SMART" id="SM00382">
    <property type="entry name" value="AAA"/>
    <property type="match status" value="1"/>
</dbReference>
<accession>A0A0F9NYR8</accession>
<evidence type="ECO:0000256" key="1">
    <source>
        <dbReference type="ARBA" id="ARBA00022448"/>
    </source>
</evidence>
<keyword evidence="1" id="KW-0813">Transport</keyword>
<evidence type="ECO:0000259" key="4">
    <source>
        <dbReference type="PROSITE" id="PS50893"/>
    </source>
</evidence>